<dbReference type="AlphaFoldDB" id="A0AA38RX36"/>
<feature type="compositionally biased region" description="Basic and acidic residues" evidence="1">
    <location>
        <begin position="306"/>
        <end position="320"/>
    </location>
</feature>
<feature type="region of interest" description="Disordered" evidence="1">
    <location>
        <begin position="145"/>
        <end position="169"/>
    </location>
</feature>
<comment type="caution">
    <text evidence="2">The sequence shown here is derived from an EMBL/GenBank/DDBJ whole genome shotgun (WGS) entry which is preliminary data.</text>
</comment>
<sequence length="339" mass="36615">MGPQADISSFLRKGIGKIGFGRRRHGVIAVRSACEDVLGCLIITQPCGSYAGATDRDTSMHLSELDALSLLFAQQIQDKEASSSVATAVIINLVPASIRVEQAVPDAGKPSMRVALPDEKTHGHGLDGYDHLRGQHANHFTFAEEAPQQQQEEEITDNTNNSEDQRDPREIFSKRAHRVTVDPPTKLKGQSPFEVFKITKELDMLDKVLPVLEGPSKTIERLAKAKTPATATVKSERFKLDNKNFHTACRVGPAGSIIERGTLHHQMTMSQAVGARFVRCPYRSIIGLAAYGMSLAAGVAVSTAGEKQHDSRRDGADHVKAGTQSSSGPSTVAESKATK</sequence>
<feature type="region of interest" description="Disordered" evidence="1">
    <location>
        <begin position="304"/>
        <end position="339"/>
    </location>
</feature>
<protein>
    <submittedName>
        <fullName evidence="2">Uncharacterized protein</fullName>
    </submittedName>
</protein>
<evidence type="ECO:0000313" key="2">
    <source>
        <dbReference type="EMBL" id="KAJ9158308.1"/>
    </source>
</evidence>
<evidence type="ECO:0000313" key="3">
    <source>
        <dbReference type="Proteomes" id="UP001174691"/>
    </source>
</evidence>
<reference evidence="2" key="1">
    <citation type="submission" date="2022-07" db="EMBL/GenBank/DDBJ databases">
        <title>Fungi with potential for degradation of polypropylene.</title>
        <authorList>
            <person name="Gostincar C."/>
        </authorList>
    </citation>
    <scope>NUCLEOTIDE SEQUENCE</scope>
    <source>
        <strain evidence="2">EXF-13287</strain>
    </source>
</reference>
<proteinExistence type="predicted"/>
<dbReference type="Proteomes" id="UP001174691">
    <property type="component" value="Unassembled WGS sequence"/>
</dbReference>
<evidence type="ECO:0000256" key="1">
    <source>
        <dbReference type="SAM" id="MobiDB-lite"/>
    </source>
</evidence>
<keyword evidence="3" id="KW-1185">Reference proteome</keyword>
<gene>
    <name evidence="2" type="ORF">NKR19_g3444</name>
</gene>
<feature type="compositionally biased region" description="Polar residues" evidence="1">
    <location>
        <begin position="322"/>
        <end position="333"/>
    </location>
</feature>
<accession>A0AA38RX36</accession>
<name>A0AA38RX36_9PEZI</name>
<dbReference type="EMBL" id="JANBVN010000038">
    <property type="protein sequence ID" value="KAJ9158308.1"/>
    <property type="molecule type" value="Genomic_DNA"/>
</dbReference>
<organism evidence="2 3">
    <name type="scientific">Coniochaeta hoffmannii</name>
    <dbReference type="NCBI Taxonomy" id="91930"/>
    <lineage>
        <taxon>Eukaryota</taxon>
        <taxon>Fungi</taxon>
        <taxon>Dikarya</taxon>
        <taxon>Ascomycota</taxon>
        <taxon>Pezizomycotina</taxon>
        <taxon>Sordariomycetes</taxon>
        <taxon>Sordariomycetidae</taxon>
        <taxon>Coniochaetales</taxon>
        <taxon>Coniochaetaceae</taxon>
        <taxon>Coniochaeta</taxon>
    </lineage>
</organism>